<keyword evidence="8" id="KW-1185">Reference proteome</keyword>
<evidence type="ECO:0000256" key="1">
    <source>
        <dbReference type="ARBA" id="ARBA00004635"/>
    </source>
</evidence>
<evidence type="ECO:0000256" key="3">
    <source>
        <dbReference type="ARBA" id="ARBA00022729"/>
    </source>
</evidence>
<dbReference type="Gene3D" id="3.40.190.10">
    <property type="entry name" value="Periplasmic binding protein-like II"/>
    <property type="match status" value="2"/>
</dbReference>
<evidence type="ECO:0000313" key="8">
    <source>
        <dbReference type="Proteomes" id="UP001172036"/>
    </source>
</evidence>
<name>A0ABT9DDZ2_9MOLU</name>
<sequence length="298" mass="35173">MYLNHSRENKKIIRIASPIQDVINTLNKARELYYDKGIDLKVIKTNWTEENIDLLKNGTIDGLIYTNIHVFKAFNEYLKKNNQETFVYIQPFYHSKYGLYINKENQKNLYNLDKVKKYKKLKVLLAVSFSFIQPCDMSRSLLLLNNLELIHIPESVIKTKKLNISLEDIQNPYELQFIKTSQIPCQFEENPDEFDLMANWPAFMNHNPNFVRIGSNITDDKEPENELVESYAIALISRKDNETSEQIDIIKQILNDPQVKQFHVDQKSFYGETNYVMINNPELIRNKIIKNWLDINQT</sequence>
<keyword evidence="6" id="KW-0449">Lipoprotein</keyword>
<reference evidence="7 8" key="1">
    <citation type="journal article" date="2023" name="Int. J. Syst. Evol. Microbiol.">
        <title>The observation of taxonomic boundaries for the 16SrII and 16SrXXV phytoplasmas using genome-based delimitation.</title>
        <authorList>
            <person name="Rodrigues Jardim B."/>
            <person name="Tran-Nguyen L.T.T."/>
            <person name="Gambley C."/>
            <person name="Al-Sadi A.M."/>
            <person name="Al-Subhi A.M."/>
            <person name="Foissac X."/>
            <person name="Salar P."/>
            <person name="Cai H."/>
            <person name="Yang J.Y."/>
            <person name="Davis R."/>
            <person name="Jones L."/>
            <person name="Rodoni B."/>
            <person name="Constable F.E."/>
        </authorList>
    </citation>
    <scope>NUCLEOTIDE SEQUENCE [LARGE SCALE GENOMIC DNA]</scope>
    <source>
        <strain evidence="7">BAWM-155c</strain>
    </source>
</reference>
<dbReference type="EMBL" id="JAOSID010000010">
    <property type="protein sequence ID" value="MDO8168243.1"/>
    <property type="molecule type" value="Genomic_DNA"/>
</dbReference>
<comment type="similarity">
    <text evidence="2">Belongs to the NlpA lipoprotein family.</text>
</comment>
<proteinExistence type="inferred from homology"/>
<organism evidence="7 8">
    <name type="scientific">Candidatus Phytoplasma melaleucae</name>
    <dbReference type="NCBI Taxonomy" id="2982630"/>
    <lineage>
        <taxon>Bacteria</taxon>
        <taxon>Bacillati</taxon>
        <taxon>Mycoplasmatota</taxon>
        <taxon>Mollicutes</taxon>
        <taxon>Acholeplasmatales</taxon>
        <taxon>Acholeplasmataceae</taxon>
        <taxon>Candidatus Phytoplasma</taxon>
    </lineage>
</organism>
<evidence type="ECO:0000256" key="5">
    <source>
        <dbReference type="ARBA" id="ARBA00023139"/>
    </source>
</evidence>
<comment type="subcellular location">
    <subcellularLocation>
        <location evidence="1">Membrane</location>
        <topology evidence="1">Lipid-anchor</topology>
    </subcellularLocation>
</comment>
<accession>A0ABT9DDZ2</accession>
<dbReference type="Proteomes" id="UP001172036">
    <property type="component" value="Unassembled WGS sequence"/>
</dbReference>
<gene>
    <name evidence="7" type="ORF">OC680_01995</name>
</gene>
<comment type="caution">
    <text evidence="7">The sequence shown here is derived from an EMBL/GenBank/DDBJ whole genome shotgun (WGS) entry which is preliminary data.</text>
</comment>
<evidence type="ECO:0000256" key="6">
    <source>
        <dbReference type="ARBA" id="ARBA00023288"/>
    </source>
</evidence>
<dbReference type="Pfam" id="PF03180">
    <property type="entry name" value="Lipoprotein_9"/>
    <property type="match status" value="1"/>
</dbReference>
<evidence type="ECO:0000256" key="4">
    <source>
        <dbReference type="ARBA" id="ARBA00023136"/>
    </source>
</evidence>
<dbReference type="InterPro" id="IPR004872">
    <property type="entry name" value="Lipoprotein_NlpA"/>
</dbReference>
<dbReference type="SUPFAM" id="SSF53850">
    <property type="entry name" value="Periplasmic binding protein-like II"/>
    <property type="match status" value="1"/>
</dbReference>
<evidence type="ECO:0000313" key="7">
    <source>
        <dbReference type="EMBL" id="MDO8168243.1"/>
    </source>
</evidence>
<keyword evidence="5" id="KW-0564">Palmitate</keyword>
<keyword evidence="3" id="KW-0732">Signal</keyword>
<evidence type="ECO:0000256" key="2">
    <source>
        <dbReference type="ARBA" id="ARBA00008973"/>
    </source>
</evidence>
<protein>
    <submittedName>
        <fullName evidence="7">MetQ/NlpA family ABC transporter substrate-binding protein</fullName>
    </submittedName>
</protein>
<dbReference type="RefSeq" id="WP_304515447.1">
    <property type="nucleotide sequence ID" value="NZ_JAOSID010000010.1"/>
</dbReference>
<keyword evidence="4" id="KW-0472">Membrane</keyword>